<evidence type="ECO:0000313" key="5">
    <source>
        <dbReference type="Proteomes" id="UP000256690"/>
    </source>
</evidence>
<comment type="similarity">
    <text evidence="1 2">Belongs to the iron/ascorbate-dependent oxidoreductase family.</text>
</comment>
<dbReference type="Pfam" id="PF03171">
    <property type="entry name" value="2OG-FeII_Oxy"/>
    <property type="match status" value="1"/>
</dbReference>
<dbReference type="InterPro" id="IPR044861">
    <property type="entry name" value="IPNS-like_FE2OG_OXY"/>
</dbReference>
<evidence type="ECO:0000256" key="2">
    <source>
        <dbReference type="RuleBase" id="RU003682"/>
    </source>
</evidence>
<keyword evidence="5" id="KW-1185">Reference proteome</keyword>
<dbReference type="PROSITE" id="PS51471">
    <property type="entry name" value="FE2OG_OXY"/>
    <property type="match status" value="1"/>
</dbReference>
<comment type="caution">
    <text evidence="4">The sequence shown here is derived from an EMBL/GenBank/DDBJ whole genome shotgun (WGS) entry which is preliminary data.</text>
</comment>
<dbReference type="AlphaFoldDB" id="A0A3D8SBR6"/>
<dbReference type="RefSeq" id="XP_026605113.1">
    <property type="nucleotide sequence ID" value="XM_026746117.1"/>
</dbReference>
<dbReference type="InterPro" id="IPR027443">
    <property type="entry name" value="IPNS-like_sf"/>
</dbReference>
<sequence length="341" mass="38027">MASISYEGLLRGATKDLQTLTEAALVHGYFNLELDCPEGRQLREDVLFLESFTKEIFDTPAPQKTIYDFKKLGRFRTTGFKPLGIEEGAKGKSDGFEMFMLPHNELLLPSHQASLRSPSAVFTHRAALTRCMGNYEAASQLILRRITESLTLDEALLTAHNPAEPSVTNLGFLRYPPQPTTSENCGHIAHTDVGTLTILAATQRGLQVINSQTEDWTFVDPHPANESLLVQFGDCLKFLSGGRVVPSIHRVIPSDRPEEREGTKYTLAYFVRPNEEAVIRDDGGREWVYGDYHCRKFGAFARPLERDGEGGRDRMPERPVGEYDMINIRKVKGVVEGVGAA</sequence>
<keyword evidence="4" id="KW-0223">Dioxygenase</keyword>
<dbReference type="Proteomes" id="UP000256690">
    <property type="component" value="Unassembled WGS sequence"/>
</dbReference>
<evidence type="ECO:0000259" key="3">
    <source>
        <dbReference type="PROSITE" id="PS51471"/>
    </source>
</evidence>
<dbReference type="SMR" id="A0A3D8SBR6"/>
<protein>
    <submittedName>
        <fullName evidence="4">Non-heme iron a-ketoglutarate dependent dioxygenase</fullName>
    </submittedName>
</protein>
<dbReference type="SUPFAM" id="SSF51197">
    <property type="entry name" value="Clavaminate synthase-like"/>
    <property type="match status" value="1"/>
</dbReference>
<dbReference type="Gene3D" id="2.60.120.330">
    <property type="entry name" value="B-lactam Antibiotic, Isopenicillin N Synthase, Chain"/>
    <property type="match status" value="1"/>
</dbReference>
<keyword evidence="2" id="KW-0408">Iron</keyword>
<organism evidence="4 5">
    <name type="scientific">Aspergillus mulundensis</name>
    <dbReference type="NCBI Taxonomy" id="1810919"/>
    <lineage>
        <taxon>Eukaryota</taxon>
        <taxon>Fungi</taxon>
        <taxon>Dikarya</taxon>
        <taxon>Ascomycota</taxon>
        <taxon>Pezizomycotina</taxon>
        <taxon>Eurotiomycetes</taxon>
        <taxon>Eurotiomycetidae</taxon>
        <taxon>Eurotiales</taxon>
        <taxon>Aspergillaceae</taxon>
        <taxon>Aspergillus</taxon>
        <taxon>Aspergillus subgen. Nidulantes</taxon>
    </lineage>
</organism>
<dbReference type="GO" id="GO:0046872">
    <property type="term" value="F:metal ion binding"/>
    <property type="evidence" value="ECO:0007669"/>
    <property type="project" value="UniProtKB-KW"/>
</dbReference>
<dbReference type="GO" id="GO:0051213">
    <property type="term" value="F:dioxygenase activity"/>
    <property type="evidence" value="ECO:0007669"/>
    <property type="project" value="UniProtKB-KW"/>
</dbReference>
<feature type="domain" description="Fe2OG dioxygenase" evidence="3">
    <location>
        <begin position="165"/>
        <end position="273"/>
    </location>
</feature>
<evidence type="ECO:0000256" key="1">
    <source>
        <dbReference type="ARBA" id="ARBA00008056"/>
    </source>
</evidence>
<dbReference type="PANTHER" id="PTHR47990">
    <property type="entry name" value="2-OXOGLUTARATE (2OG) AND FE(II)-DEPENDENT OXYGENASE SUPERFAMILY PROTEIN-RELATED"/>
    <property type="match status" value="1"/>
</dbReference>
<dbReference type="EMBL" id="PVWQ01000004">
    <property type="protein sequence ID" value="RDW83775.1"/>
    <property type="molecule type" value="Genomic_DNA"/>
</dbReference>
<reference evidence="4 5" key="1">
    <citation type="journal article" date="2018" name="IMA Fungus">
        <title>IMA Genome-F 9: Draft genome sequence of Annulohypoxylon stygium, Aspergillus mulundensis, Berkeleyomyces basicola (syn. Thielaviopsis basicola), Ceratocystis smalleyi, two Cercospora beticola strains, Coleophoma cylindrospora, Fusarium fracticaudum, Phialophora cf. hyalina, and Morchella septimelata.</title>
        <authorList>
            <person name="Wingfield B.D."/>
            <person name="Bills G.F."/>
            <person name="Dong Y."/>
            <person name="Huang W."/>
            <person name="Nel W.J."/>
            <person name="Swalarsk-Parry B.S."/>
            <person name="Vaghefi N."/>
            <person name="Wilken P.M."/>
            <person name="An Z."/>
            <person name="de Beer Z.W."/>
            <person name="De Vos L."/>
            <person name="Chen L."/>
            <person name="Duong T.A."/>
            <person name="Gao Y."/>
            <person name="Hammerbacher A."/>
            <person name="Kikkert J.R."/>
            <person name="Li Y."/>
            <person name="Li H."/>
            <person name="Li K."/>
            <person name="Li Q."/>
            <person name="Liu X."/>
            <person name="Ma X."/>
            <person name="Naidoo K."/>
            <person name="Pethybridge S.J."/>
            <person name="Sun J."/>
            <person name="Steenkamp E.T."/>
            <person name="van der Nest M.A."/>
            <person name="van Wyk S."/>
            <person name="Wingfield M.J."/>
            <person name="Xiong C."/>
            <person name="Yue Q."/>
            <person name="Zhang X."/>
        </authorList>
    </citation>
    <scope>NUCLEOTIDE SEQUENCE [LARGE SCALE GENOMIC DNA]</scope>
    <source>
        <strain evidence="4 5">DSM 5745</strain>
    </source>
</reference>
<keyword evidence="2" id="KW-0560">Oxidoreductase</keyword>
<evidence type="ECO:0000313" key="4">
    <source>
        <dbReference type="EMBL" id="RDW83775.1"/>
    </source>
</evidence>
<name>A0A3D8SBR6_9EURO</name>
<dbReference type="InterPro" id="IPR005123">
    <property type="entry name" value="Oxoglu/Fe-dep_dioxygenase_dom"/>
</dbReference>
<proteinExistence type="inferred from homology"/>
<accession>A0A3D8SBR6</accession>
<dbReference type="InterPro" id="IPR050231">
    <property type="entry name" value="Iron_ascorbate_oxido_reductase"/>
</dbReference>
<dbReference type="OrthoDB" id="288590at2759"/>
<keyword evidence="2" id="KW-0479">Metal-binding</keyword>
<dbReference type="STRING" id="1810919.A0A3D8SBR6"/>
<dbReference type="GeneID" id="38114471"/>
<gene>
    <name evidence="4" type="ORF">DSM5745_04101</name>
</gene>